<feature type="transmembrane region" description="Helical" evidence="14">
    <location>
        <begin position="222"/>
        <end position="243"/>
    </location>
</feature>
<keyword evidence="6" id="KW-1003">Cell membrane</keyword>
<name>A0A9K3Q5F6_9STRA</name>
<dbReference type="PANTHER" id="PTHR10791:SF30">
    <property type="entry name" value="SUGAR TRANSPORTER SWEET1"/>
    <property type="match status" value="1"/>
</dbReference>
<evidence type="ECO:0000256" key="9">
    <source>
        <dbReference type="ARBA" id="ARBA00022737"/>
    </source>
</evidence>
<evidence type="ECO:0000256" key="5">
    <source>
        <dbReference type="ARBA" id="ARBA00022448"/>
    </source>
</evidence>
<evidence type="ECO:0000256" key="10">
    <source>
        <dbReference type="ARBA" id="ARBA00022989"/>
    </source>
</evidence>
<evidence type="ECO:0000256" key="14">
    <source>
        <dbReference type="SAM" id="Phobius"/>
    </source>
</evidence>
<dbReference type="EMBL" id="JAGRRH010000003">
    <property type="protein sequence ID" value="KAG7371788.1"/>
    <property type="molecule type" value="Genomic_DNA"/>
</dbReference>
<gene>
    <name evidence="15" type="ORF">IV203_017930</name>
</gene>
<keyword evidence="8 14" id="KW-0812">Transmembrane</keyword>
<evidence type="ECO:0000256" key="4">
    <source>
        <dbReference type="ARBA" id="ARBA00021741"/>
    </source>
</evidence>
<evidence type="ECO:0000256" key="7">
    <source>
        <dbReference type="ARBA" id="ARBA00022597"/>
    </source>
</evidence>
<dbReference type="GO" id="GO:0005886">
    <property type="term" value="C:plasma membrane"/>
    <property type="evidence" value="ECO:0007669"/>
    <property type="project" value="UniProtKB-SubCell"/>
</dbReference>
<keyword evidence="5" id="KW-0813">Transport</keyword>
<protein>
    <recommendedName>
        <fullName evidence="4">Sugar transporter SWEET1</fullName>
    </recommendedName>
</protein>
<dbReference type="Pfam" id="PF03083">
    <property type="entry name" value="MtN3_slv"/>
    <property type="match status" value="2"/>
</dbReference>
<evidence type="ECO:0000256" key="6">
    <source>
        <dbReference type="ARBA" id="ARBA00022475"/>
    </source>
</evidence>
<dbReference type="InterPro" id="IPR004316">
    <property type="entry name" value="SWEET_rpt"/>
</dbReference>
<evidence type="ECO:0000256" key="13">
    <source>
        <dbReference type="SAM" id="MobiDB-lite"/>
    </source>
</evidence>
<feature type="compositionally biased region" description="Acidic residues" evidence="13">
    <location>
        <begin position="265"/>
        <end position="274"/>
    </location>
</feature>
<evidence type="ECO:0000313" key="15">
    <source>
        <dbReference type="EMBL" id="KAG7371788.1"/>
    </source>
</evidence>
<dbReference type="AlphaFoldDB" id="A0A9K3Q5F6"/>
<feature type="transmembrane region" description="Helical" evidence="14">
    <location>
        <begin position="12"/>
        <end position="29"/>
    </location>
</feature>
<feature type="transmembrane region" description="Helical" evidence="14">
    <location>
        <begin position="161"/>
        <end position="178"/>
    </location>
</feature>
<dbReference type="Proteomes" id="UP000693970">
    <property type="component" value="Unassembled WGS sequence"/>
</dbReference>
<keyword evidence="16" id="KW-1185">Reference proteome</keyword>
<dbReference type="FunFam" id="1.20.1280.290:FF:000004">
    <property type="entry name" value="Sugar transporter SWEET"/>
    <property type="match status" value="1"/>
</dbReference>
<organism evidence="15 16">
    <name type="scientific">Nitzschia inconspicua</name>
    <dbReference type="NCBI Taxonomy" id="303405"/>
    <lineage>
        <taxon>Eukaryota</taxon>
        <taxon>Sar</taxon>
        <taxon>Stramenopiles</taxon>
        <taxon>Ochrophyta</taxon>
        <taxon>Bacillariophyta</taxon>
        <taxon>Bacillariophyceae</taxon>
        <taxon>Bacillariophycidae</taxon>
        <taxon>Bacillariales</taxon>
        <taxon>Bacillariaceae</taxon>
        <taxon>Nitzschia</taxon>
    </lineage>
</organism>
<dbReference type="InterPro" id="IPR047664">
    <property type="entry name" value="SWEET"/>
</dbReference>
<reference evidence="15" key="1">
    <citation type="journal article" date="2021" name="Sci. Rep.">
        <title>Diploid genomic architecture of Nitzschia inconspicua, an elite biomass production diatom.</title>
        <authorList>
            <person name="Oliver A."/>
            <person name="Podell S."/>
            <person name="Pinowska A."/>
            <person name="Traller J.C."/>
            <person name="Smith S.R."/>
            <person name="McClure R."/>
            <person name="Beliaev A."/>
            <person name="Bohutskyi P."/>
            <person name="Hill E.A."/>
            <person name="Rabines A."/>
            <person name="Zheng H."/>
            <person name="Allen L.Z."/>
            <person name="Kuo A."/>
            <person name="Grigoriev I.V."/>
            <person name="Allen A.E."/>
            <person name="Hazlebeck D."/>
            <person name="Allen E.E."/>
        </authorList>
    </citation>
    <scope>NUCLEOTIDE SEQUENCE</scope>
    <source>
        <strain evidence="15">Hildebrandi</strain>
    </source>
</reference>
<dbReference type="GO" id="GO:0000139">
    <property type="term" value="C:Golgi membrane"/>
    <property type="evidence" value="ECO:0007669"/>
    <property type="project" value="UniProtKB-SubCell"/>
</dbReference>
<evidence type="ECO:0000256" key="11">
    <source>
        <dbReference type="ARBA" id="ARBA00023034"/>
    </source>
</evidence>
<keyword evidence="7" id="KW-0762">Sugar transport</keyword>
<evidence type="ECO:0000256" key="12">
    <source>
        <dbReference type="ARBA" id="ARBA00023136"/>
    </source>
</evidence>
<feature type="transmembrane region" description="Helical" evidence="14">
    <location>
        <begin position="135"/>
        <end position="155"/>
    </location>
</feature>
<dbReference type="GO" id="GO:0051119">
    <property type="term" value="F:sugar transmembrane transporter activity"/>
    <property type="evidence" value="ECO:0007669"/>
    <property type="project" value="InterPro"/>
</dbReference>
<feature type="region of interest" description="Disordered" evidence="13">
    <location>
        <begin position="250"/>
        <end position="284"/>
    </location>
</feature>
<keyword evidence="10 14" id="KW-1133">Transmembrane helix</keyword>
<evidence type="ECO:0000256" key="1">
    <source>
        <dbReference type="ARBA" id="ARBA00004651"/>
    </source>
</evidence>
<dbReference type="OrthoDB" id="409725at2759"/>
<accession>A0A9K3Q5F6</accession>
<keyword evidence="9" id="KW-0677">Repeat</keyword>
<evidence type="ECO:0000256" key="8">
    <source>
        <dbReference type="ARBA" id="ARBA00022692"/>
    </source>
</evidence>
<keyword evidence="12 14" id="KW-0472">Membrane</keyword>
<evidence type="ECO:0000313" key="16">
    <source>
        <dbReference type="Proteomes" id="UP000693970"/>
    </source>
</evidence>
<comment type="caution">
    <text evidence="15">The sequence shown here is derived from an EMBL/GenBank/DDBJ whole genome shotgun (WGS) entry which is preliminary data.</text>
</comment>
<reference evidence="15" key="2">
    <citation type="submission" date="2021-04" db="EMBL/GenBank/DDBJ databases">
        <authorList>
            <person name="Podell S."/>
        </authorList>
    </citation>
    <scope>NUCLEOTIDE SEQUENCE</scope>
    <source>
        <strain evidence="15">Hildebrandi</strain>
    </source>
</reference>
<evidence type="ECO:0000256" key="3">
    <source>
        <dbReference type="ARBA" id="ARBA00007809"/>
    </source>
</evidence>
<dbReference type="PANTHER" id="PTHR10791">
    <property type="entry name" value="RAG1-ACTIVATING PROTEIN 1"/>
    <property type="match status" value="1"/>
</dbReference>
<proteinExistence type="inferred from homology"/>
<feature type="transmembrane region" description="Helical" evidence="14">
    <location>
        <begin position="199"/>
        <end position="216"/>
    </location>
</feature>
<sequence length="284" mass="31251">MVSAEEAVFDYICPFLGCLIASTLFAAPINDLRKSLRERTLGSLNPNPWAILTGNCLGWCSYAYYTNDPFILASNLPGLVLSFWLNMGAAKLQYLAQVDAAIANRFDKTTEPATTGTTLQENIKESLIYSPQDVLFLRVVIIWSSVLVCVGWLGYFQGHETQAIGVMVNINMIFFYAAPLETMKTVIDTKCSDSIHSPTITLNCVNAAFWFLYGVARRDIVVWGPNSLGLCLGISQVALCLWYPKSGRQEGGGEMEFEPVSTLDADPDDSDDEPEGIHPIPVTL</sequence>
<keyword evidence="11" id="KW-0333">Golgi apparatus</keyword>
<evidence type="ECO:0000256" key="2">
    <source>
        <dbReference type="ARBA" id="ARBA00004653"/>
    </source>
</evidence>
<comment type="subcellular location">
    <subcellularLocation>
        <location evidence="1">Cell membrane</location>
        <topology evidence="1">Multi-pass membrane protein</topology>
    </subcellularLocation>
    <subcellularLocation>
        <location evidence="2">Golgi apparatus membrane</location>
        <topology evidence="2">Multi-pass membrane protein</topology>
    </subcellularLocation>
</comment>
<comment type="similarity">
    <text evidence="3">Belongs to the SWEET sugar transporter family.</text>
</comment>